<dbReference type="InterPro" id="IPR036388">
    <property type="entry name" value="WH-like_DNA-bd_sf"/>
</dbReference>
<comment type="similarity">
    <text evidence="1">Belongs to the sigma-70 factor family. ECF subfamily.</text>
</comment>
<dbReference type="SUPFAM" id="SSF88946">
    <property type="entry name" value="Sigma2 domain of RNA polymerase sigma factors"/>
    <property type="match status" value="1"/>
</dbReference>
<dbReference type="InterPro" id="IPR013324">
    <property type="entry name" value="RNA_pol_sigma_r3/r4-like"/>
</dbReference>
<evidence type="ECO:0000259" key="5">
    <source>
        <dbReference type="Pfam" id="PF08281"/>
    </source>
</evidence>
<dbReference type="InterPro" id="IPR013325">
    <property type="entry name" value="RNA_pol_sigma_r2"/>
</dbReference>
<keyword evidence="7" id="KW-1185">Reference proteome</keyword>
<evidence type="ECO:0000313" key="6">
    <source>
        <dbReference type="EMBL" id="GAA4233731.1"/>
    </source>
</evidence>
<dbReference type="PANTHER" id="PTHR43133:SF46">
    <property type="entry name" value="RNA POLYMERASE SIGMA-70 FACTOR ECF SUBFAMILY"/>
    <property type="match status" value="1"/>
</dbReference>
<evidence type="ECO:0000256" key="4">
    <source>
        <dbReference type="ARBA" id="ARBA00023163"/>
    </source>
</evidence>
<comment type="caution">
    <text evidence="6">The sequence shown here is derived from an EMBL/GenBank/DDBJ whole genome shotgun (WGS) entry which is preliminary data.</text>
</comment>
<organism evidence="6 7">
    <name type="scientific">Postechiella marina</name>
    <dbReference type="NCBI Taxonomy" id="943941"/>
    <lineage>
        <taxon>Bacteria</taxon>
        <taxon>Pseudomonadati</taxon>
        <taxon>Bacteroidota</taxon>
        <taxon>Flavobacteriia</taxon>
        <taxon>Flavobacteriales</taxon>
        <taxon>Flavobacteriaceae</taxon>
        <taxon>Postechiella</taxon>
    </lineage>
</organism>
<proteinExistence type="inferred from homology"/>
<evidence type="ECO:0000256" key="1">
    <source>
        <dbReference type="ARBA" id="ARBA00010641"/>
    </source>
</evidence>
<dbReference type="SUPFAM" id="SSF88659">
    <property type="entry name" value="Sigma3 and sigma4 domains of RNA polymerase sigma factors"/>
    <property type="match status" value="1"/>
</dbReference>
<reference evidence="7" key="1">
    <citation type="journal article" date="2019" name="Int. J. Syst. Evol. Microbiol.">
        <title>The Global Catalogue of Microorganisms (GCM) 10K type strain sequencing project: providing services to taxonomists for standard genome sequencing and annotation.</title>
        <authorList>
            <consortium name="The Broad Institute Genomics Platform"/>
            <consortium name="The Broad Institute Genome Sequencing Center for Infectious Disease"/>
            <person name="Wu L."/>
            <person name="Ma J."/>
        </authorList>
    </citation>
    <scope>NUCLEOTIDE SEQUENCE [LARGE SCALE GENOMIC DNA]</scope>
    <source>
        <strain evidence="7">JCM 17630</strain>
    </source>
</reference>
<dbReference type="InterPro" id="IPR013249">
    <property type="entry name" value="RNA_pol_sigma70_r4_t2"/>
</dbReference>
<sequence>MEVANKIHDKELVIWSEIRQGNITSLGVLYDLYIDSLIAYGIKISGDKNYTMDCIHDLFVDLYKYKNKLAKTDNVKFYLFSALKRKINKKYKTKEIRLNKSEFSAAIISKNNHEKSFEDDLVEKELYQEKVIKLNTLLGQLTEKQRKGLKLRFEEDRSYEDIALALNISVSSARTSIYRAIKTLRNHPVTLATLFVLQFLLKK</sequence>
<keyword evidence="3" id="KW-0731">Sigma factor</keyword>
<dbReference type="EMBL" id="BAABCA010000002">
    <property type="protein sequence ID" value="GAA4233731.1"/>
    <property type="molecule type" value="Genomic_DNA"/>
</dbReference>
<dbReference type="RefSeq" id="WP_344787164.1">
    <property type="nucleotide sequence ID" value="NZ_BAABCA010000002.1"/>
</dbReference>
<dbReference type="Proteomes" id="UP001501496">
    <property type="component" value="Unassembled WGS sequence"/>
</dbReference>
<evidence type="ECO:0000256" key="3">
    <source>
        <dbReference type="ARBA" id="ARBA00023082"/>
    </source>
</evidence>
<evidence type="ECO:0000313" key="7">
    <source>
        <dbReference type="Proteomes" id="UP001501496"/>
    </source>
</evidence>
<dbReference type="NCBIfam" id="TIGR02937">
    <property type="entry name" value="sigma70-ECF"/>
    <property type="match status" value="1"/>
</dbReference>
<protein>
    <submittedName>
        <fullName evidence="6">Sigma-70 family RNA polymerase sigma factor</fullName>
    </submittedName>
</protein>
<dbReference type="PANTHER" id="PTHR43133">
    <property type="entry name" value="RNA POLYMERASE ECF-TYPE SIGMA FACTO"/>
    <property type="match status" value="1"/>
</dbReference>
<dbReference type="Pfam" id="PF08281">
    <property type="entry name" value="Sigma70_r4_2"/>
    <property type="match status" value="1"/>
</dbReference>
<dbReference type="InterPro" id="IPR014284">
    <property type="entry name" value="RNA_pol_sigma-70_dom"/>
</dbReference>
<dbReference type="Gene3D" id="1.10.1740.10">
    <property type="match status" value="1"/>
</dbReference>
<evidence type="ECO:0000256" key="2">
    <source>
        <dbReference type="ARBA" id="ARBA00023015"/>
    </source>
</evidence>
<gene>
    <name evidence="6" type="ORF">GCM10022291_11530</name>
</gene>
<dbReference type="CDD" id="cd06171">
    <property type="entry name" value="Sigma70_r4"/>
    <property type="match status" value="1"/>
</dbReference>
<keyword evidence="4" id="KW-0804">Transcription</keyword>
<accession>A0ABP8C567</accession>
<keyword evidence="2" id="KW-0805">Transcription regulation</keyword>
<feature type="domain" description="RNA polymerase sigma factor 70 region 4 type 2" evidence="5">
    <location>
        <begin position="134"/>
        <end position="184"/>
    </location>
</feature>
<name>A0ABP8C567_9FLAO</name>
<dbReference type="Gene3D" id="1.10.10.10">
    <property type="entry name" value="Winged helix-like DNA-binding domain superfamily/Winged helix DNA-binding domain"/>
    <property type="match status" value="1"/>
</dbReference>
<dbReference type="InterPro" id="IPR039425">
    <property type="entry name" value="RNA_pol_sigma-70-like"/>
</dbReference>